<keyword evidence="1" id="KW-0732">Signal</keyword>
<feature type="signal peptide" evidence="1">
    <location>
        <begin position="1"/>
        <end position="20"/>
    </location>
</feature>
<evidence type="ECO:0000313" key="2">
    <source>
        <dbReference type="EMBL" id="KAF2276064.1"/>
    </source>
</evidence>
<proteinExistence type="predicted"/>
<keyword evidence="3" id="KW-1185">Reference proteome</keyword>
<organism evidence="2 3">
    <name type="scientific">Westerdykella ornata</name>
    <dbReference type="NCBI Taxonomy" id="318751"/>
    <lineage>
        <taxon>Eukaryota</taxon>
        <taxon>Fungi</taxon>
        <taxon>Dikarya</taxon>
        <taxon>Ascomycota</taxon>
        <taxon>Pezizomycotina</taxon>
        <taxon>Dothideomycetes</taxon>
        <taxon>Pleosporomycetidae</taxon>
        <taxon>Pleosporales</taxon>
        <taxon>Sporormiaceae</taxon>
        <taxon>Westerdykella</taxon>
    </lineage>
</organism>
<dbReference type="RefSeq" id="XP_033653603.1">
    <property type="nucleotide sequence ID" value="XM_033801870.1"/>
</dbReference>
<feature type="chain" id="PRO_5025656528" evidence="1">
    <location>
        <begin position="21"/>
        <end position="76"/>
    </location>
</feature>
<evidence type="ECO:0000313" key="3">
    <source>
        <dbReference type="Proteomes" id="UP000800097"/>
    </source>
</evidence>
<accession>A0A6A6JIL8</accession>
<dbReference type="AlphaFoldDB" id="A0A6A6JIL8"/>
<dbReference type="EMBL" id="ML986494">
    <property type="protein sequence ID" value="KAF2276064.1"/>
    <property type="molecule type" value="Genomic_DNA"/>
</dbReference>
<reference evidence="2" key="1">
    <citation type="journal article" date="2020" name="Stud. Mycol.">
        <title>101 Dothideomycetes genomes: a test case for predicting lifestyles and emergence of pathogens.</title>
        <authorList>
            <person name="Haridas S."/>
            <person name="Albert R."/>
            <person name="Binder M."/>
            <person name="Bloem J."/>
            <person name="Labutti K."/>
            <person name="Salamov A."/>
            <person name="Andreopoulos B."/>
            <person name="Baker S."/>
            <person name="Barry K."/>
            <person name="Bills G."/>
            <person name="Bluhm B."/>
            <person name="Cannon C."/>
            <person name="Castanera R."/>
            <person name="Culley D."/>
            <person name="Daum C."/>
            <person name="Ezra D."/>
            <person name="Gonzalez J."/>
            <person name="Henrissat B."/>
            <person name="Kuo A."/>
            <person name="Liang C."/>
            <person name="Lipzen A."/>
            <person name="Lutzoni F."/>
            <person name="Magnuson J."/>
            <person name="Mondo S."/>
            <person name="Nolan M."/>
            <person name="Ohm R."/>
            <person name="Pangilinan J."/>
            <person name="Park H.-J."/>
            <person name="Ramirez L."/>
            <person name="Alfaro M."/>
            <person name="Sun H."/>
            <person name="Tritt A."/>
            <person name="Yoshinaga Y."/>
            <person name="Zwiers L.-H."/>
            <person name="Turgeon B."/>
            <person name="Goodwin S."/>
            <person name="Spatafora J."/>
            <person name="Crous P."/>
            <person name="Grigoriev I."/>
        </authorList>
    </citation>
    <scope>NUCLEOTIDE SEQUENCE</scope>
    <source>
        <strain evidence="2">CBS 379.55</strain>
    </source>
</reference>
<protein>
    <submittedName>
        <fullName evidence="2">Uncharacterized protein</fullName>
    </submittedName>
</protein>
<evidence type="ECO:0000256" key="1">
    <source>
        <dbReference type="SAM" id="SignalP"/>
    </source>
</evidence>
<dbReference type="GeneID" id="54555045"/>
<gene>
    <name evidence="2" type="ORF">EI97DRAFT_47306</name>
</gene>
<dbReference type="Proteomes" id="UP000800097">
    <property type="component" value="Unassembled WGS sequence"/>
</dbReference>
<sequence>MLTSLSDVIILCWTLSSDWSETHKDGQMSTRRLDKGLGVLDTAVVSRLTTPSTGMIGSVDTRFICPRISPISTNKQ</sequence>
<name>A0A6A6JIL8_WESOR</name>